<sequence length="120" mass="13522">DTKYRMQLTADSAEPDRIEEWNRGGWNVTAAKKGAGSLRYGIDYLSQRTWHIHRSKCPNLAGEVQMFKRREDKDGTVLDAFVEFNDDGIAASRYATEYIWGQYHGVLADYGGDVMGALGL</sequence>
<feature type="non-terminal residue" evidence="1">
    <location>
        <position position="1"/>
    </location>
</feature>
<dbReference type="AlphaFoldDB" id="X0XUY5"/>
<proteinExistence type="predicted"/>
<reference evidence="1" key="1">
    <citation type="journal article" date="2014" name="Front. Microbiol.">
        <title>High frequency of phylogenetically diverse reductive dehalogenase-homologous genes in deep subseafloor sedimentary metagenomes.</title>
        <authorList>
            <person name="Kawai M."/>
            <person name="Futagami T."/>
            <person name="Toyoda A."/>
            <person name="Takaki Y."/>
            <person name="Nishi S."/>
            <person name="Hori S."/>
            <person name="Arai W."/>
            <person name="Tsubouchi T."/>
            <person name="Morono Y."/>
            <person name="Uchiyama I."/>
            <person name="Ito T."/>
            <person name="Fujiyama A."/>
            <person name="Inagaki F."/>
            <person name="Takami H."/>
        </authorList>
    </citation>
    <scope>NUCLEOTIDE SEQUENCE</scope>
    <source>
        <strain evidence="1">Expedition CK06-06</strain>
    </source>
</reference>
<accession>X0XUY5</accession>
<evidence type="ECO:0000313" key="1">
    <source>
        <dbReference type="EMBL" id="GAG28616.1"/>
    </source>
</evidence>
<dbReference type="EMBL" id="BARS01047591">
    <property type="protein sequence ID" value="GAG28616.1"/>
    <property type="molecule type" value="Genomic_DNA"/>
</dbReference>
<name>X0XUY5_9ZZZZ</name>
<comment type="caution">
    <text evidence="1">The sequence shown here is derived from an EMBL/GenBank/DDBJ whole genome shotgun (WGS) entry which is preliminary data.</text>
</comment>
<dbReference type="Gene3D" id="3.30.420.280">
    <property type="match status" value="1"/>
</dbReference>
<gene>
    <name evidence="1" type="ORF">S01H1_71467</name>
</gene>
<protein>
    <submittedName>
        <fullName evidence="1">Uncharacterized protein</fullName>
    </submittedName>
</protein>
<organism evidence="1">
    <name type="scientific">marine sediment metagenome</name>
    <dbReference type="NCBI Taxonomy" id="412755"/>
    <lineage>
        <taxon>unclassified sequences</taxon>
        <taxon>metagenomes</taxon>
        <taxon>ecological metagenomes</taxon>
    </lineage>
</organism>